<evidence type="ECO:0000256" key="1">
    <source>
        <dbReference type="ARBA" id="ARBA00010426"/>
    </source>
</evidence>
<dbReference type="Gene3D" id="3.20.20.30">
    <property type="entry name" value="Luciferase-like domain"/>
    <property type="match status" value="1"/>
</dbReference>
<evidence type="ECO:0000256" key="2">
    <source>
        <dbReference type="ARBA" id="ARBA00022630"/>
    </source>
</evidence>
<organism evidence="6 7">
    <name type="scientific">Blastococcus saxobsidens (strain DD2)</name>
    <dbReference type="NCBI Taxonomy" id="1146883"/>
    <lineage>
        <taxon>Bacteria</taxon>
        <taxon>Bacillati</taxon>
        <taxon>Actinomycetota</taxon>
        <taxon>Actinomycetes</taxon>
        <taxon>Geodermatophilales</taxon>
        <taxon>Geodermatophilaceae</taxon>
        <taxon>Blastococcus</taxon>
    </lineage>
</organism>
<proteinExistence type="inferred from homology"/>
<dbReference type="Proteomes" id="UP000007517">
    <property type="component" value="Chromosome"/>
</dbReference>
<dbReference type="InterPro" id="IPR036661">
    <property type="entry name" value="Luciferase-like_sf"/>
</dbReference>
<dbReference type="InterPro" id="IPR050766">
    <property type="entry name" value="Bact_Lucif_Oxidored"/>
</dbReference>
<keyword evidence="4 6" id="KW-0503">Monooxygenase</keyword>
<dbReference type="SUPFAM" id="SSF51679">
    <property type="entry name" value="Bacterial luciferase-like"/>
    <property type="match status" value="1"/>
</dbReference>
<evidence type="ECO:0000313" key="6">
    <source>
        <dbReference type="EMBL" id="CCG02344.1"/>
    </source>
</evidence>
<evidence type="ECO:0000313" key="7">
    <source>
        <dbReference type="Proteomes" id="UP000007517"/>
    </source>
</evidence>
<dbReference type="InterPro" id="IPR011251">
    <property type="entry name" value="Luciferase-like_dom"/>
</dbReference>
<dbReference type="PANTHER" id="PTHR30137">
    <property type="entry name" value="LUCIFERASE-LIKE MONOOXYGENASE"/>
    <property type="match status" value="1"/>
</dbReference>
<dbReference type="AlphaFoldDB" id="H6RJN9"/>
<reference evidence="7" key="2">
    <citation type="submission" date="2012-02" db="EMBL/GenBank/DDBJ databases">
        <title>Complete genome sequence of Blastococcus saxobsidens strain DD2.</title>
        <authorList>
            <person name="Genoscope."/>
        </authorList>
    </citation>
    <scope>NUCLEOTIDE SEQUENCE [LARGE SCALE GENOMIC DNA]</scope>
    <source>
        <strain evidence="7">DD2</strain>
    </source>
</reference>
<protein>
    <submittedName>
        <fullName evidence="6">Putative monooxygenase</fullName>
        <ecNumber evidence="6">1.14.-.-</ecNumber>
    </submittedName>
</protein>
<dbReference type="EC" id="1.14.-.-" evidence="6"/>
<dbReference type="GO" id="GO:0005829">
    <property type="term" value="C:cytosol"/>
    <property type="evidence" value="ECO:0007669"/>
    <property type="project" value="TreeGrafter"/>
</dbReference>
<dbReference type="EMBL" id="FO117623">
    <property type="protein sequence ID" value="CCG02344.1"/>
    <property type="molecule type" value="Genomic_DNA"/>
</dbReference>
<name>H6RJN9_BLASD</name>
<evidence type="ECO:0000256" key="4">
    <source>
        <dbReference type="ARBA" id="ARBA00023033"/>
    </source>
</evidence>
<dbReference type="Pfam" id="PF00296">
    <property type="entry name" value="Bac_luciferase"/>
    <property type="match status" value="1"/>
</dbReference>
<dbReference type="STRING" id="1146883.BLASA_1411"/>
<dbReference type="GO" id="GO:0004497">
    <property type="term" value="F:monooxygenase activity"/>
    <property type="evidence" value="ECO:0007669"/>
    <property type="project" value="UniProtKB-KW"/>
</dbReference>
<dbReference type="OrthoDB" id="7903015at2"/>
<keyword evidence="3 6" id="KW-0560">Oxidoreductase</keyword>
<gene>
    <name evidence="6" type="ordered locus">BLASA_1411</name>
</gene>
<reference evidence="6 7" key="1">
    <citation type="journal article" date="2012" name="J. Bacteriol.">
        <title>Genome Sequence of Blastococcus saxobsidens DD2, a Stone-Inhabiting Bacterium.</title>
        <authorList>
            <person name="Chouaia B."/>
            <person name="Crotti E."/>
            <person name="Brusetti L."/>
            <person name="Daffonchio D."/>
            <person name="Essoussi I."/>
            <person name="Nouioui I."/>
            <person name="Sbissi I."/>
            <person name="Ghodhbane-Gtari F."/>
            <person name="Gtari M."/>
            <person name="Vacherie B."/>
            <person name="Barbe V."/>
            <person name="Medigue C."/>
            <person name="Gury J."/>
            <person name="Pujic P."/>
            <person name="Normand P."/>
        </authorList>
    </citation>
    <scope>NUCLEOTIDE SEQUENCE [LARGE SCALE GENOMIC DNA]</scope>
    <source>
        <strain evidence="6 7">DD2</strain>
    </source>
</reference>
<dbReference type="PANTHER" id="PTHR30137:SF16">
    <property type="entry name" value="BLL0895 PROTEIN"/>
    <property type="match status" value="1"/>
</dbReference>
<evidence type="ECO:0000259" key="5">
    <source>
        <dbReference type="Pfam" id="PF00296"/>
    </source>
</evidence>
<feature type="domain" description="Luciferase-like" evidence="5">
    <location>
        <begin position="1"/>
        <end position="322"/>
    </location>
</feature>
<comment type="similarity">
    <text evidence="1">Belongs to the bacterial luciferase oxidoreductase family.</text>
</comment>
<dbReference type="KEGG" id="bsd:BLASA_1411"/>
<dbReference type="RefSeq" id="WP_014375241.1">
    <property type="nucleotide sequence ID" value="NC_016943.1"/>
</dbReference>
<sequence length="359" mass="40670">MRLGMFIQPGHFPEYSYKAGYDYDLEQIKLLDELGYDEVWLGEHFTSRYENNPAPDLLIAQAIRETTNIKLAVGAHALPYHHPMELACRVAALDHLSEGRILMGAGSGAIPSDWNAFCVDGMSGQHREMARESLEIIQRLWTDKTPWKYEGKFWTVERIADDWGAEGGLGWHMYPYQEPHPPIAFAGFSERSGSLKIAGMKGYIPMSLSMNERYMASHWEAVEEGAEIGGRVADRKDWRVVKEVFVADTDAEARKYAVDGALGRYYSEYMLPLYRQFGFLGHLKHDDSVDDADVDVEYLYEHQWAIGSVDTVTEKLTSLHDACGGFETLLILGLHYAADPEPWNNSLRLLKQKVAPQIS</sequence>
<evidence type="ECO:0000256" key="3">
    <source>
        <dbReference type="ARBA" id="ARBA00023002"/>
    </source>
</evidence>
<dbReference type="eggNOG" id="COG2141">
    <property type="taxonomic scope" value="Bacteria"/>
</dbReference>
<keyword evidence="7" id="KW-1185">Reference proteome</keyword>
<accession>H6RJN9</accession>
<keyword evidence="2" id="KW-0285">Flavoprotein</keyword>
<dbReference type="GO" id="GO:0016705">
    <property type="term" value="F:oxidoreductase activity, acting on paired donors, with incorporation or reduction of molecular oxygen"/>
    <property type="evidence" value="ECO:0007669"/>
    <property type="project" value="InterPro"/>
</dbReference>
<dbReference type="HOGENOM" id="CLU_027853_3_3_11"/>